<keyword evidence="3" id="KW-1185">Reference proteome</keyword>
<accession>A0A852ZJT4</accession>
<organism evidence="2 3">
    <name type="scientific">Actinopolymorpha rutila</name>
    <dbReference type="NCBI Taxonomy" id="446787"/>
    <lineage>
        <taxon>Bacteria</taxon>
        <taxon>Bacillati</taxon>
        <taxon>Actinomycetota</taxon>
        <taxon>Actinomycetes</taxon>
        <taxon>Propionibacteriales</taxon>
        <taxon>Actinopolymorphaceae</taxon>
        <taxon>Actinopolymorpha</taxon>
    </lineage>
</organism>
<evidence type="ECO:0000313" key="2">
    <source>
        <dbReference type="EMBL" id="NYH93317.1"/>
    </source>
</evidence>
<reference evidence="2 3" key="1">
    <citation type="submission" date="2020-07" db="EMBL/GenBank/DDBJ databases">
        <title>Sequencing the genomes of 1000 actinobacteria strains.</title>
        <authorList>
            <person name="Klenk H.-P."/>
        </authorList>
    </citation>
    <scope>NUCLEOTIDE SEQUENCE [LARGE SCALE GENOMIC DNA]</scope>
    <source>
        <strain evidence="2 3">DSM 18448</strain>
    </source>
</reference>
<proteinExistence type="predicted"/>
<evidence type="ECO:0000313" key="3">
    <source>
        <dbReference type="Proteomes" id="UP000579605"/>
    </source>
</evidence>
<comment type="caution">
    <text evidence="2">The sequence shown here is derived from an EMBL/GenBank/DDBJ whole genome shotgun (WGS) entry which is preliminary data.</text>
</comment>
<feature type="region of interest" description="Disordered" evidence="1">
    <location>
        <begin position="48"/>
        <end position="76"/>
    </location>
</feature>
<dbReference type="EMBL" id="JACBZH010000001">
    <property type="protein sequence ID" value="NYH93317.1"/>
    <property type="molecule type" value="Genomic_DNA"/>
</dbReference>
<feature type="compositionally biased region" description="Polar residues" evidence="1">
    <location>
        <begin position="65"/>
        <end position="76"/>
    </location>
</feature>
<dbReference type="RefSeq" id="WP_337796247.1">
    <property type="nucleotide sequence ID" value="NZ_BAAARR010000045.1"/>
</dbReference>
<dbReference type="AlphaFoldDB" id="A0A852ZJT4"/>
<name>A0A852ZJT4_9ACTN</name>
<sequence length="76" mass="8605">MGVFLPILWIFLARGHVLSEHHLARQEQQQAALQDYAQKTARIPSQADELTGLTKLRDRGDSSEAEYQQARSKVLS</sequence>
<dbReference type="Proteomes" id="UP000579605">
    <property type="component" value="Unassembled WGS sequence"/>
</dbReference>
<evidence type="ECO:0000256" key="1">
    <source>
        <dbReference type="SAM" id="MobiDB-lite"/>
    </source>
</evidence>
<evidence type="ECO:0008006" key="4">
    <source>
        <dbReference type="Google" id="ProtNLM"/>
    </source>
</evidence>
<gene>
    <name evidence="2" type="ORF">F4554_005955</name>
</gene>
<protein>
    <recommendedName>
        <fullName evidence="4">Short C-terminal domain-containing protein</fullName>
    </recommendedName>
</protein>